<dbReference type="Proteomes" id="UP000002009">
    <property type="component" value="Chromosome 7"/>
</dbReference>
<dbReference type="InParanoid" id="C1EA36"/>
<reference evidence="3 4" key="1">
    <citation type="journal article" date="2009" name="Science">
        <title>Green evolution and dynamic adaptations revealed by genomes of the marine picoeukaryotes Micromonas.</title>
        <authorList>
            <person name="Worden A.Z."/>
            <person name="Lee J.H."/>
            <person name="Mock T."/>
            <person name="Rouze P."/>
            <person name="Simmons M.P."/>
            <person name="Aerts A.L."/>
            <person name="Allen A.E."/>
            <person name="Cuvelier M.L."/>
            <person name="Derelle E."/>
            <person name="Everett M.V."/>
            <person name="Foulon E."/>
            <person name="Grimwood J."/>
            <person name="Gundlach H."/>
            <person name="Henrissat B."/>
            <person name="Napoli C."/>
            <person name="McDonald S.M."/>
            <person name="Parker M.S."/>
            <person name="Rombauts S."/>
            <person name="Salamov A."/>
            <person name="Von Dassow P."/>
            <person name="Badger J.H."/>
            <person name="Coutinho P.M."/>
            <person name="Demir E."/>
            <person name="Dubchak I."/>
            <person name="Gentemann C."/>
            <person name="Eikrem W."/>
            <person name="Gready J.E."/>
            <person name="John U."/>
            <person name="Lanier W."/>
            <person name="Lindquist E.A."/>
            <person name="Lucas S."/>
            <person name="Mayer K.F."/>
            <person name="Moreau H."/>
            <person name="Not F."/>
            <person name="Otillar R."/>
            <person name="Panaud O."/>
            <person name="Pangilinan J."/>
            <person name="Paulsen I."/>
            <person name="Piegu B."/>
            <person name="Poliakov A."/>
            <person name="Robbens S."/>
            <person name="Schmutz J."/>
            <person name="Toulza E."/>
            <person name="Wyss T."/>
            <person name="Zelensky A."/>
            <person name="Zhou K."/>
            <person name="Armbrust E.V."/>
            <person name="Bhattacharya D."/>
            <person name="Goodenough U.W."/>
            <person name="Van de Peer Y."/>
            <person name="Grigoriev I.V."/>
        </authorList>
    </citation>
    <scope>NUCLEOTIDE SEQUENCE [LARGE SCALE GENOMIC DNA]</scope>
    <source>
        <strain evidence="4">RCC299 / NOUM17</strain>
    </source>
</reference>
<dbReference type="AlphaFoldDB" id="C1EA36"/>
<dbReference type="KEGG" id="mis:MICPUN_59934"/>
<protein>
    <recommendedName>
        <fullName evidence="2">DUF4460 domain-containing protein</fullName>
    </recommendedName>
</protein>
<dbReference type="OMA" id="IWRGERD"/>
<dbReference type="InterPro" id="IPR028031">
    <property type="entry name" value="DUF4460"/>
</dbReference>
<feature type="domain" description="DUF4460" evidence="2">
    <location>
        <begin position="100"/>
        <end position="200"/>
    </location>
</feature>
<dbReference type="Pfam" id="PF14687">
    <property type="entry name" value="DUF4460"/>
    <property type="match status" value="1"/>
</dbReference>
<dbReference type="EMBL" id="CP001328">
    <property type="protein sequence ID" value="ACO65137.1"/>
    <property type="molecule type" value="Genomic_DNA"/>
</dbReference>
<evidence type="ECO:0000313" key="3">
    <source>
        <dbReference type="EMBL" id="ACO65137.1"/>
    </source>
</evidence>
<keyword evidence="4" id="KW-1185">Reference proteome</keyword>
<evidence type="ECO:0000313" key="4">
    <source>
        <dbReference type="Proteomes" id="UP000002009"/>
    </source>
</evidence>
<proteinExistence type="predicted"/>
<dbReference type="eggNOG" id="ENOG502S9H5">
    <property type="taxonomic scope" value="Eukaryota"/>
</dbReference>
<gene>
    <name evidence="3" type="ORF">MICPUN_59934</name>
</gene>
<dbReference type="OrthoDB" id="510798at2759"/>
<name>C1EA36_MICCC</name>
<dbReference type="RefSeq" id="XP_002503879.1">
    <property type="nucleotide sequence ID" value="XM_002503833.1"/>
</dbReference>
<organism evidence="3 4">
    <name type="scientific">Micromonas commoda (strain RCC299 / NOUM17 / CCMP2709)</name>
    <name type="common">Picoplanktonic green alga</name>
    <dbReference type="NCBI Taxonomy" id="296587"/>
    <lineage>
        <taxon>Eukaryota</taxon>
        <taxon>Viridiplantae</taxon>
        <taxon>Chlorophyta</taxon>
        <taxon>Mamiellophyceae</taxon>
        <taxon>Mamiellales</taxon>
        <taxon>Mamiellaceae</taxon>
        <taxon>Micromonas</taxon>
    </lineage>
</organism>
<dbReference type="GeneID" id="8244823"/>
<evidence type="ECO:0000256" key="1">
    <source>
        <dbReference type="SAM" id="MobiDB-lite"/>
    </source>
</evidence>
<accession>C1EA36</accession>
<evidence type="ECO:0000259" key="2">
    <source>
        <dbReference type="Pfam" id="PF14687"/>
    </source>
</evidence>
<sequence length="364" mass="39368">MLTPSVARAAARWGRRGLSAALASTARADFGLGTRSGSMRDDVRSPPTLPAHLAPWTSPPGDAPASRRLASTKFGVKPARNRAPKPATEAARPNKSKGQSSTESSVPLKDAMAKLVAKVHPDLFASGPAGAGETNDESLKAIQTVLDSVTRDKTTPNAGIKRLKFFVHDDESPEGVRVVPFSFKTTGGDCRNLVARQLRDVMAKVGVPGDFRWDPGDWDVRDSSGYVARRHNPWSNVKGVDYSNSDGGDNAAGGRKRGDLVAALKINDRLFEAIAAVPWIPEPHGDDRVRAINEEIVPRLAKEGWALDRRVLERIWRGERDDASVMDGVDAASGLALQAIVKHARAFDRAYGKPARERANFYPE</sequence>
<feature type="region of interest" description="Disordered" evidence="1">
    <location>
        <begin position="24"/>
        <end position="107"/>
    </location>
</feature>
<feature type="compositionally biased region" description="Polar residues" evidence="1">
    <location>
        <begin position="96"/>
        <end position="105"/>
    </location>
</feature>